<evidence type="ECO:0000259" key="9">
    <source>
        <dbReference type="PROSITE" id="PS50109"/>
    </source>
</evidence>
<dbReference type="InterPro" id="IPR036097">
    <property type="entry name" value="HisK_dim/P_sf"/>
</dbReference>
<feature type="transmembrane region" description="Helical" evidence="8">
    <location>
        <begin position="127"/>
        <end position="150"/>
    </location>
</feature>
<dbReference type="InterPro" id="IPR050428">
    <property type="entry name" value="TCS_sensor_his_kinase"/>
</dbReference>
<evidence type="ECO:0000256" key="4">
    <source>
        <dbReference type="ARBA" id="ARBA00022679"/>
    </source>
</evidence>
<keyword evidence="4" id="KW-0808">Transferase</keyword>
<feature type="domain" description="Histidine kinase" evidence="9">
    <location>
        <begin position="217"/>
        <end position="400"/>
    </location>
</feature>
<keyword evidence="5 8" id="KW-0812">Transmembrane</keyword>
<sequence length="418" mass="47941">MRLLTKYNRINLITTVIVMLFTGIIYYQAVSIILTNQVDKDLLVEENEIFEHVRINHNLPEVYKSDDQQISFSPANGQTIVRRFIDTTYIDQKEKEPESGRGLISSVKVGNNNYQILVVESKVETEYLIRIIFSITIAVILLLVISLFVINRLTINRLWKPFYLILNNLRSFNITDKKNIPAVSSNTSEFNELNSAIATMSAKAKNDYQDLKAFTENASHELLTPIAVINSKLDTLLQTDIFNEQQSKLLSDLYESVSRLTRLNRSMLLLVKIENNLINDDQDINVKEVIEQLLAQFSEIYADKNIKVTINLADKYLHISKSLLEILLNNLLSNAIRHNVEHGYIDIWLNAQKLVIKNTGKNQALDSNDIFKRFNKSSHSEGTGLGLTISRQICENYGLGLNYQYDDPYHIMTISFKD</sequence>
<organism evidence="10 11">
    <name type="scientific">Mucilaginibacter jinjuensis</name>
    <dbReference type="NCBI Taxonomy" id="1176721"/>
    <lineage>
        <taxon>Bacteria</taxon>
        <taxon>Pseudomonadati</taxon>
        <taxon>Bacteroidota</taxon>
        <taxon>Sphingobacteriia</taxon>
        <taxon>Sphingobacteriales</taxon>
        <taxon>Sphingobacteriaceae</taxon>
        <taxon>Mucilaginibacter</taxon>
    </lineage>
</organism>
<dbReference type="PROSITE" id="PS50109">
    <property type="entry name" value="HIS_KIN"/>
    <property type="match status" value="1"/>
</dbReference>
<dbReference type="InterPro" id="IPR036890">
    <property type="entry name" value="HATPase_C_sf"/>
</dbReference>
<keyword evidence="3" id="KW-0597">Phosphoprotein</keyword>
<evidence type="ECO:0000313" key="10">
    <source>
        <dbReference type="EMBL" id="WCT11108.1"/>
    </source>
</evidence>
<dbReference type="InterPro" id="IPR003661">
    <property type="entry name" value="HisK_dim/P_dom"/>
</dbReference>
<dbReference type="SMART" id="SM00387">
    <property type="entry name" value="HATPase_c"/>
    <property type="match status" value="1"/>
</dbReference>
<evidence type="ECO:0000313" key="11">
    <source>
        <dbReference type="Proteomes" id="UP001216139"/>
    </source>
</evidence>
<dbReference type="RefSeq" id="WP_273629298.1">
    <property type="nucleotide sequence ID" value="NZ_CP117167.1"/>
</dbReference>
<evidence type="ECO:0000256" key="8">
    <source>
        <dbReference type="SAM" id="Phobius"/>
    </source>
</evidence>
<proteinExistence type="predicted"/>
<comment type="catalytic activity">
    <reaction evidence="1">
        <text>ATP + protein L-histidine = ADP + protein N-phospho-L-histidine.</text>
        <dbReference type="EC" id="2.7.13.3"/>
    </reaction>
</comment>
<dbReference type="PANTHER" id="PTHR45436">
    <property type="entry name" value="SENSOR HISTIDINE KINASE YKOH"/>
    <property type="match status" value="1"/>
</dbReference>
<dbReference type="GO" id="GO:0016301">
    <property type="term" value="F:kinase activity"/>
    <property type="evidence" value="ECO:0007669"/>
    <property type="project" value="UniProtKB-KW"/>
</dbReference>
<feature type="transmembrane region" description="Helical" evidence="8">
    <location>
        <begin position="12"/>
        <end position="34"/>
    </location>
</feature>
<protein>
    <recommendedName>
        <fullName evidence="2">histidine kinase</fullName>
        <ecNumber evidence="2">2.7.13.3</ecNumber>
    </recommendedName>
</protein>
<keyword evidence="7 8" id="KW-1133">Transmembrane helix</keyword>
<dbReference type="EC" id="2.7.13.3" evidence="2"/>
<dbReference type="Gene3D" id="1.10.287.130">
    <property type="match status" value="1"/>
</dbReference>
<dbReference type="Proteomes" id="UP001216139">
    <property type="component" value="Chromosome"/>
</dbReference>
<reference evidence="10 11" key="1">
    <citation type="submission" date="2023-02" db="EMBL/GenBank/DDBJ databases">
        <title>Genome sequence of Mucilaginibacter jinjuensis strain KACC 16571.</title>
        <authorList>
            <person name="Kim S."/>
            <person name="Heo J."/>
            <person name="Kwon S.-W."/>
        </authorList>
    </citation>
    <scope>NUCLEOTIDE SEQUENCE [LARGE SCALE GENOMIC DNA]</scope>
    <source>
        <strain evidence="10 11">KACC 16571</strain>
    </source>
</reference>
<dbReference type="PANTHER" id="PTHR45436:SF5">
    <property type="entry name" value="SENSOR HISTIDINE KINASE TRCS"/>
    <property type="match status" value="1"/>
</dbReference>
<evidence type="ECO:0000256" key="5">
    <source>
        <dbReference type="ARBA" id="ARBA00022692"/>
    </source>
</evidence>
<dbReference type="Pfam" id="PF02518">
    <property type="entry name" value="HATPase_c"/>
    <property type="match status" value="1"/>
</dbReference>
<dbReference type="Gene3D" id="3.30.565.10">
    <property type="entry name" value="Histidine kinase-like ATPase, C-terminal domain"/>
    <property type="match status" value="1"/>
</dbReference>
<dbReference type="SMART" id="SM00388">
    <property type="entry name" value="HisKA"/>
    <property type="match status" value="1"/>
</dbReference>
<evidence type="ECO:0000256" key="2">
    <source>
        <dbReference type="ARBA" id="ARBA00012438"/>
    </source>
</evidence>
<keyword evidence="6 10" id="KW-0418">Kinase</keyword>
<keyword evidence="11" id="KW-1185">Reference proteome</keyword>
<evidence type="ECO:0000256" key="3">
    <source>
        <dbReference type="ARBA" id="ARBA00022553"/>
    </source>
</evidence>
<accession>A0ABY7T5P6</accession>
<gene>
    <name evidence="10" type="ORF">PQO05_20420</name>
</gene>
<evidence type="ECO:0000256" key="7">
    <source>
        <dbReference type="ARBA" id="ARBA00022989"/>
    </source>
</evidence>
<dbReference type="InterPro" id="IPR005467">
    <property type="entry name" value="His_kinase_dom"/>
</dbReference>
<dbReference type="EMBL" id="CP117167">
    <property type="protein sequence ID" value="WCT11108.1"/>
    <property type="molecule type" value="Genomic_DNA"/>
</dbReference>
<keyword evidence="8" id="KW-0472">Membrane</keyword>
<dbReference type="CDD" id="cd00082">
    <property type="entry name" value="HisKA"/>
    <property type="match status" value="1"/>
</dbReference>
<evidence type="ECO:0000256" key="6">
    <source>
        <dbReference type="ARBA" id="ARBA00022777"/>
    </source>
</evidence>
<dbReference type="Pfam" id="PF00512">
    <property type="entry name" value="HisKA"/>
    <property type="match status" value="1"/>
</dbReference>
<name>A0ABY7T5P6_9SPHI</name>
<dbReference type="SUPFAM" id="SSF47384">
    <property type="entry name" value="Homodimeric domain of signal transducing histidine kinase"/>
    <property type="match status" value="1"/>
</dbReference>
<evidence type="ECO:0000256" key="1">
    <source>
        <dbReference type="ARBA" id="ARBA00000085"/>
    </source>
</evidence>
<dbReference type="InterPro" id="IPR003594">
    <property type="entry name" value="HATPase_dom"/>
</dbReference>
<dbReference type="SUPFAM" id="SSF55874">
    <property type="entry name" value="ATPase domain of HSP90 chaperone/DNA topoisomerase II/histidine kinase"/>
    <property type="match status" value="1"/>
</dbReference>